<evidence type="ECO:0000256" key="4">
    <source>
        <dbReference type="ARBA" id="ARBA00022827"/>
    </source>
</evidence>
<evidence type="ECO:0000313" key="9">
    <source>
        <dbReference type="Proteomes" id="UP000216475"/>
    </source>
</evidence>
<dbReference type="RefSeq" id="WP_095270388.1">
    <property type="nucleotide sequence ID" value="NZ_NPBH01000043.1"/>
</dbReference>
<proteinExistence type="inferred from homology"/>
<dbReference type="CDD" id="cd00158">
    <property type="entry name" value="RHOD"/>
    <property type="match status" value="1"/>
</dbReference>
<dbReference type="InterPro" id="IPR050260">
    <property type="entry name" value="FAD-bd_OxRdtase"/>
</dbReference>
<sequence length="566" mass="61929">MSKKILIVGGVAGGASAATRLRRLDENAEIIIFEKGPHVSFSNCSLPYHLSGIIEDEESLVMMNPGTFKERYNIEARTNQEVMKINRDRKTITVVDAITGTAYEEAYDKLLLSPGASPIRPSSIEGINNENVFTVRNVEDISQLNTYVKQQGIRDVAVVGGGFVGVEVAENLRLAGFKVSLIEYAEQVMTTFDYDMAQILHKEMIDHGVSVVVNDGLAYIGDQFIKTHSGAVLDAQAVVLAIGVRPETSLAEDAGLEIGVTGAIKVNHNYLTSDKDVYAVGDAIEVHHRILNKPTRLALAGPAQKQARAAADHIFNLSKNRDLGVIGSSSVHLFDLNAATTGLNARMADSAGFTYDSVYIIPADKVGLMPNSNVLHFKLVYETPTGRILGAQAIGKGNVDKRIDIVAAMITMNGTLEDLKDVELSYSPMLGTAKDVVNLAALVALNQLNGMYKEVKVTEVRDLVEQNACIIDAREQNEFHAGHLKNAKNIPLSKFRNRLDEIPKDEPVYVHCRSGQRSYNMVMALQNLGYTNVWNIAGSYLGISLYEYFNDAVSGREKIVTEYNFS</sequence>
<keyword evidence="4" id="KW-0274">FAD</keyword>
<dbReference type="InterPro" id="IPR036873">
    <property type="entry name" value="Rhodanese-like_dom_sf"/>
</dbReference>
<comment type="cofactor">
    <cofactor evidence="1">
        <name>FAD</name>
        <dbReference type="ChEBI" id="CHEBI:57692"/>
    </cofactor>
</comment>
<dbReference type="InterPro" id="IPR001763">
    <property type="entry name" value="Rhodanese-like_dom"/>
</dbReference>
<dbReference type="InterPro" id="IPR004099">
    <property type="entry name" value="Pyr_nucl-diS_OxRdtase_dimer"/>
</dbReference>
<dbReference type="Pfam" id="PF02852">
    <property type="entry name" value="Pyr_redox_dim"/>
    <property type="match status" value="1"/>
</dbReference>
<keyword evidence="6" id="KW-0676">Redox-active center</keyword>
<evidence type="ECO:0000256" key="1">
    <source>
        <dbReference type="ARBA" id="ARBA00001974"/>
    </source>
</evidence>
<keyword evidence="3" id="KW-0285">Flavoprotein</keyword>
<evidence type="ECO:0000256" key="3">
    <source>
        <dbReference type="ARBA" id="ARBA00022630"/>
    </source>
</evidence>
<accession>A0A268HCH4</accession>
<dbReference type="AlphaFoldDB" id="A0A268HCH4"/>
<dbReference type="Gene3D" id="3.40.250.10">
    <property type="entry name" value="Rhodanese-like domain"/>
    <property type="match status" value="1"/>
</dbReference>
<dbReference type="PANTHER" id="PTHR43429:SF1">
    <property type="entry name" value="NAD(P)H SULFUR OXIDOREDUCTASE (COA-DEPENDENT)"/>
    <property type="match status" value="1"/>
</dbReference>
<protein>
    <submittedName>
        <fullName evidence="8">Pyridine nucleotide-disulfide oxidoreductase</fullName>
    </submittedName>
</protein>
<comment type="caution">
    <text evidence="8">The sequence shown here is derived from an EMBL/GenBank/DDBJ whole genome shotgun (WGS) entry which is preliminary data.</text>
</comment>
<comment type="similarity">
    <text evidence="2">Belongs to the class-III pyridine nucleotide-disulfide oxidoreductase family.</text>
</comment>
<evidence type="ECO:0000256" key="2">
    <source>
        <dbReference type="ARBA" id="ARBA00009130"/>
    </source>
</evidence>
<dbReference type="SUPFAM" id="SSF52821">
    <property type="entry name" value="Rhodanese/Cell cycle control phosphatase"/>
    <property type="match status" value="1"/>
</dbReference>
<dbReference type="Gene3D" id="3.50.50.60">
    <property type="entry name" value="FAD/NAD(P)-binding domain"/>
    <property type="match status" value="2"/>
</dbReference>
<dbReference type="PROSITE" id="PS50206">
    <property type="entry name" value="RHODANESE_3"/>
    <property type="match status" value="1"/>
</dbReference>
<dbReference type="Proteomes" id="UP000216475">
    <property type="component" value="Unassembled WGS sequence"/>
</dbReference>
<evidence type="ECO:0000256" key="6">
    <source>
        <dbReference type="ARBA" id="ARBA00023284"/>
    </source>
</evidence>
<dbReference type="SUPFAM" id="SSF55424">
    <property type="entry name" value="FAD/NAD-linked reductases, dimerisation (C-terminal) domain"/>
    <property type="match status" value="1"/>
</dbReference>
<dbReference type="SMART" id="SM00450">
    <property type="entry name" value="RHOD"/>
    <property type="match status" value="1"/>
</dbReference>
<evidence type="ECO:0000259" key="7">
    <source>
        <dbReference type="PROSITE" id="PS50206"/>
    </source>
</evidence>
<name>A0A268HCH4_9BACI</name>
<dbReference type="EMBL" id="NPBH01000043">
    <property type="protein sequence ID" value="PAE07582.1"/>
    <property type="molecule type" value="Genomic_DNA"/>
</dbReference>
<keyword evidence="5" id="KW-0560">Oxidoreductase</keyword>
<evidence type="ECO:0000313" key="8">
    <source>
        <dbReference type="EMBL" id="PAE07582.1"/>
    </source>
</evidence>
<feature type="domain" description="Rhodanese" evidence="7">
    <location>
        <begin position="464"/>
        <end position="548"/>
    </location>
</feature>
<organism evidence="8 9">
    <name type="scientific">Terribacillus saccharophilus</name>
    <dbReference type="NCBI Taxonomy" id="361277"/>
    <lineage>
        <taxon>Bacteria</taxon>
        <taxon>Bacillati</taxon>
        <taxon>Bacillota</taxon>
        <taxon>Bacilli</taxon>
        <taxon>Bacillales</taxon>
        <taxon>Bacillaceae</taxon>
        <taxon>Terribacillus</taxon>
    </lineage>
</organism>
<dbReference type="SUPFAM" id="SSF51905">
    <property type="entry name" value="FAD/NAD(P)-binding domain"/>
    <property type="match status" value="2"/>
</dbReference>
<dbReference type="Pfam" id="PF07992">
    <property type="entry name" value="Pyr_redox_2"/>
    <property type="match status" value="1"/>
</dbReference>
<dbReference type="InterPro" id="IPR016156">
    <property type="entry name" value="FAD/NAD-linked_Rdtase_dimer_sf"/>
</dbReference>
<dbReference type="GO" id="GO:0016491">
    <property type="term" value="F:oxidoreductase activity"/>
    <property type="evidence" value="ECO:0007669"/>
    <property type="project" value="UniProtKB-KW"/>
</dbReference>
<dbReference type="PANTHER" id="PTHR43429">
    <property type="entry name" value="PYRIDINE NUCLEOTIDE-DISULFIDE OXIDOREDUCTASE DOMAIN-CONTAINING"/>
    <property type="match status" value="1"/>
</dbReference>
<dbReference type="PRINTS" id="PR00411">
    <property type="entry name" value="PNDRDTASEI"/>
</dbReference>
<evidence type="ECO:0000256" key="5">
    <source>
        <dbReference type="ARBA" id="ARBA00023002"/>
    </source>
</evidence>
<dbReference type="InterPro" id="IPR023753">
    <property type="entry name" value="FAD/NAD-binding_dom"/>
</dbReference>
<reference evidence="8 9" key="1">
    <citation type="submission" date="2017-07" db="EMBL/GenBank/DDBJ databases">
        <title>Isolation and whole genome analysis of endospore-forming bacteria from heroin.</title>
        <authorList>
            <person name="Kalinowski J."/>
            <person name="Ahrens B."/>
            <person name="Al-Dilaimi A."/>
            <person name="Winkler A."/>
            <person name="Wibberg D."/>
            <person name="Schleenbecker U."/>
            <person name="Ruckert C."/>
            <person name="Wolfel R."/>
            <person name="Grass G."/>
        </authorList>
    </citation>
    <scope>NUCLEOTIDE SEQUENCE [LARGE SCALE GENOMIC DNA]</scope>
    <source>
        <strain evidence="8 9">7509</strain>
    </source>
</reference>
<dbReference type="PRINTS" id="PR00368">
    <property type="entry name" value="FADPNR"/>
</dbReference>
<dbReference type="Pfam" id="PF00581">
    <property type="entry name" value="Rhodanese"/>
    <property type="match status" value="1"/>
</dbReference>
<dbReference type="InterPro" id="IPR036188">
    <property type="entry name" value="FAD/NAD-bd_sf"/>
</dbReference>
<gene>
    <name evidence="8" type="ORF">CHI12_10460</name>
</gene>